<dbReference type="InterPro" id="IPR019448">
    <property type="entry name" value="NT-C2"/>
</dbReference>
<dbReference type="EMBL" id="QPKB01000012">
    <property type="protein sequence ID" value="RWR96872.1"/>
    <property type="molecule type" value="Genomic_DNA"/>
</dbReference>
<dbReference type="PANTHER" id="PTHR31344">
    <property type="entry name" value="NUCLEAR PORE COMPLEX PROTEIN NUP205"/>
    <property type="match status" value="1"/>
</dbReference>
<dbReference type="Proteomes" id="UP000283530">
    <property type="component" value="Unassembled WGS sequence"/>
</dbReference>
<dbReference type="AlphaFoldDB" id="A0A3S4PZN6"/>
<protein>
    <submittedName>
        <fullName evidence="3">EEIG1/EHBP1 N-terminal domain-containing protein</fullName>
    </submittedName>
</protein>
<evidence type="ECO:0000313" key="3">
    <source>
        <dbReference type="EMBL" id="RWR96872.1"/>
    </source>
</evidence>
<dbReference type="PROSITE" id="PS51840">
    <property type="entry name" value="C2_NT"/>
    <property type="match status" value="1"/>
</dbReference>
<proteinExistence type="predicted"/>
<dbReference type="InterPro" id="IPR021827">
    <property type="entry name" value="Nup186/Nup192/Nup205"/>
</dbReference>
<organism evidence="3 4">
    <name type="scientific">Cinnamomum micranthum f. kanehirae</name>
    <dbReference type="NCBI Taxonomy" id="337451"/>
    <lineage>
        <taxon>Eukaryota</taxon>
        <taxon>Viridiplantae</taxon>
        <taxon>Streptophyta</taxon>
        <taxon>Embryophyta</taxon>
        <taxon>Tracheophyta</taxon>
        <taxon>Spermatophyta</taxon>
        <taxon>Magnoliopsida</taxon>
        <taxon>Magnoliidae</taxon>
        <taxon>Laurales</taxon>
        <taxon>Lauraceae</taxon>
        <taxon>Cinnamomum</taxon>
    </lineage>
</organism>
<evidence type="ECO:0000313" key="4">
    <source>
        <dbReference type="Proteomes" id="UP000283530"/>
    </source>
</evidence>
<feature type="compositionally biased region" description="Low complexity" evidence="1">
    <location>
        <begin position="169"/>
        <end position="178"/>
    </location>
</feature>
<reference evidence="3 4" key="1">
    <citation type="journal article" date="2019" name="Nat. Plants">
        <title>Stout camphor tree genome fills gaps in understanding of flowering plant genome evolution.</title>
        <authorList>
            <person name="Chaw S.M."/>
            <person name="Liu Y.C."/>
            <person name="Wu Y.W."/>
            <person name="Wang H.Y."/>
            <person name="Lin C.I."/>
            <person name="Wu C.S."/>
            <person name="Ke H.M."/>
            <person name="Chang L.Y."/>
            <person name="Hsu C.Y."/>
            <person name="Yang H.T."/>
            <person name="Sudianto E."/>
            <person name="Hsu M.H."/>
            <person name="Wu K.P."/>
            <person name="Wang L.N."/>
            <person name="Leebens-Mack J.H."/>
            <person name="Tsai I.J."/>
        </authorList>
    </citation>
    <scope>NUCLEOTIDE SEQUENCE [LARGE SCALE GENOMIC DNA]</scope>
    <source>
        <strain evidence="4">cv. Chaw 1501</strain>
        <tissue evidence="3">Young leaves</tissue>
    </source>
</reference>
<feature type="region of interest" description="Disordered" evidence="1">
    <location>
        <begin position="484"/>
        <end position="529"/>
    </location>
</feature>
<keyword evidence="4" id="KW-1185">Reference proteome</keyword>
<comment type="caution">
    <text evidence="3">The sequence shown here is derived from an EMBL/GenBank/DDBJ whole genome shotgun (WGS) entry which is preliminary data.</text>
</comment>
<dbReference type="STRING" id="337451.A0A3S4PZN6"/>
<feature type="region of interest" description="Disordered" evidence="1">
    <location>
        <begin position="818"/>
        <end position="840"/>
    </location>
</feature>
<feature type="region of interest" description="Disordered" evidence="1">
    <location>
        <begin position="272"/>
        <end position="344"/>
    </location>
</feature>
<feature type="compositionally biased region" description="Polar residues" evidence="1">
    <location>
        <begin position="394"/>
        <end position="405"/>
    </location>
</feature>
<dbReference type="OrthoDB" id="20172at2759"/>
<dbReference type="PANTHER" id="PTHR31344:SF15">
    <property type="entry name" value="EEIG1_EHBP1 PROTEIN AMINO-TERMINAL DOMAIN PROTEIN"/>
    <property type="match status" value="1"/>
</dbReference>
<feature type="region of interest" description="Disordered" evidence="1">
    <location>
        <begin position="387"/>
        <end position="447"/>
    </location>
</feature>
<feature type="region of interest" description="Disordered" evidence="1">
    <location>
        <begin position="609"/>
        <end position="629"/>
    </location>
</feature>
<evidence type="ECO:0000256" key="1">
    <source>
        <dbReference type="SAM" id="MobiDB-lite"/>
    </source>
</evidence>
<accession>A0A3S4PZN6</accession>
<gene>
    <name evidence="3" type="ORF">CKAN_02627600</name>
</gene>
<feature type="region of interest" description="Disordered" evidence="1">
    <location>
        <begin position="165"/>
        <end position="188"/>
    </location>
</feature>
<feature type="domain" description="C2 NT-type" evidence="2">
    <location>
        <begin position="7"/>
        <end position="165"/>
    </location>
</feature>
<name>A0A3S4PZN6_9MAGN</name>
<evidence type="ECO:0000259" key="2">
    <source>
        <dbReference type="PROSITE" id="PS51840"/>
    </source>
</evidence>
<feature type="compositionally biased region" description="Polar residues" evidence="1">
    <location>
        <begin position="489"/>
        <end position="514"/>
    </location>
</feature>
<dbReference type="GO" id="GO:0005643">
    <property type="term" value="C:nuclear pore"/>
    <property type="evidence" value="ECO:0007669"/>
    <property type="project" value="InterPro"/>
</dbReference>
<sequence length="1154" mass="127455">MVLGLRTKNRKGASTQVNYIIHVQEIKPWPPSQSLKSVRSVVLQWENGDRSSGCLNPVVPSIGSGVGDGKIEFNESFKLTTTLCREVSAKGGNADMFLKNCLELNLYEPRRDKTVKGQPLGGVIIDLSDHGIIKETVILSVPMNCKRSFRNTAQPILHVKIQPFDKDSTSTSSGESLSKQVSLEKDGRESVSALMNEEYADEAEIASFTDDDVSSHSSLTISSSAFESRTDSLTQNDTMNVGRLQEKDTLEAAKECTGDVNGVHDLPLESVSANSAEKPESLSTANASNKDFTHQNGSSSQPSSVDLYTGTMSPENDKTSPNSERTLTMSPKKSVTQNKISSSSKAYEDLEEEVRCTNNIRSIEPDNLAVEVLERAVDRKIETKEAAQNPVIEETNTSGNMQSSNRDPKVEEKPNLTNAAESEVGEDGKVKSFRQRRNGSAEGAYTNGRHQVIMEEMAENKHVVNEHTRNLVEDEPYSTEIEDMIHHSPGNSSHTSVANSEETQVNQQGRISQDSLKKLSGGDPLSLSRRGIGVKGNSFTNDRLQHMKFSLRSSQDLAGGIAYVNDNHYMEEDEDEDEKEINMLENARYGSRRIITNIAKEIRESRSFASEKAKSVSKETHNSSSDSKIRQLERRIKTLEAELRESAAVELGLYSIVAEHGSSVQKVHAPARRLSRLYLHASKQASRERRAGAARTAVSGLVLVAKACGNDVPRLTFWLSNSVVLRAIITEAAGDLHQPVSAGPHIEINGVAKRAESILSSLKWEPGPNKKEKKFAINVDDWEDPQTFTTALEKIEAWIFSRIIESVWWQTLTPHMQSATQEGSEDKLGSFSRKSYGKKPSMSEQQQGIFSINHWKKAFKDACERICPVRAGGHECGCLPTLARLVMEQCVARLDVAMFNAILRESDDEMPTDPVSDPISDPRVLPIPAGKSSFGAGAQLKNVIGNWSRWLTDLFGIDDDDSLVDGNESDDERPDSAASFKSFLLLNALSDLLMLPKDMLLDGSIRREVCPTFGAPLIKRVLSSFVPDEFCPDPIPEIVLEALDLEDPLEVNEESIRHFPCDASPLQYSPPSATSVSTIIGDLGSHSQLRRSRSSVLRKCQTSDDELDELDSPLTSILIDSIRVSPTSTADWRTKESSGLKAFRYQLLREVWRD</sequence>